<organism evidence="2 3">
    <name type="scientific">Sebaldella termitidis (strain ATCC 33386 / NCTC 11300)</name>
    <dbReference type="NCBI Taxonomy" id="526218"/>
    <lineage>
        <taxon>Bacteria</taxon>
        <taxon>Fusobacteriati</taxon>
        <taxon>Fusobacteriota</taxon>
        <taxon>Fusobacteriia</taxon>
        <taxon>Fusobacteriales</taxon>
        <taxon>Leptotrichiaceae</taxon>
        <taxon>Sebaldella</taxon>
    </lineage>
</organism>
<gene>
    <name evidence="2" type="ordered locus">Sterm_4004</name>
</gene>
<evidence type="ECO:0000313" key="3">
    <source>
        <dbReference type="Proteomes" id="UP000000845"/>
    </source>
</evidence>
<dbReference type="Proteomes" id="UP000000845">
    <property type="component" value="Chromosome"/>
</dbReference>
<feature type="region of interest" description="Disordered" evidence="1">
    <location>
        <begin position="61"/>
        <end position="95"/>
    </location>
</feature>
<dbReference type="KEGG" id="str:Sterm_4004"/>
<dbReference type="RefSeq" id="WP_012863411.1">
    <property type="nucleotide sequence ID" value="NC_013517.1"/>
</dbReference>
<dbReference type="EMBL" id="CP001739">
    <property type="protein sequence ID" value="ACZ10836.1"/>
    <property type="molecule type" value="Genomic_DNA"/>
</dbReference>
<dbReference type="HOGENOM" id="CLU_1884330_0_0_0"/>
<protein>
    <recommendedName>
        <fullName evidence="4">Lipoprotein</fullName>
    </recommendedName>
</protein>
<keyword evidence="3" id="KW-1185">Reference proteome</keyword>
<dbReference type="AlphaFoldDB" id="D1AGW6"/>
<feature type="compositionally biased region" description="Polar residues" evidence="1">
    <location>
        <begin position="74"/>
        <end position="91"/>
    </location>
</feature>
<evidence type="ECO:0000313" key="2">
    <source>
        <dbReference type="EMBL" id="ACZ10836.1"/>
    </source>
</evidence>
<sequence>MKKVLLSLLLLGVMFSCGKKEESSMENSGTVNAESESSTPKFKDPDVQKLAEAYTELSKEYDNMTPEKAGELSQKFQELSSKSSEITQKLSSDPKEAEKFANYMTEIGKEIQSKMIK</sequence>
<feature type="compositionally biased region" description="Polar residues" evidence="1">
    <location>
        <begin position="25"/>
        <end position="40"/>
    </location>
</feature>
<reference evidence="2 3" key="2">
    <citation type="journal article" date="2010" name="Stand. Genomic Sci.">
        <title>Complete genome sequence of Sebaldella termitidis type strain (NCTC 11300).</title>
        <authorList>
            <person name="Harmon-Smith M."/>
            <person name="Celia L."/>
            <person name="Chertkov O."/>
            <person name="Lapidus A."/>
            <person name="Copeland A."/>
            <person name="Glavina Del Rio T."/>
            <person name="Nolan M."/>
            <person name="Lucas S."/>
            <person name="Tice H."/>
            <person name="Cheng J.F."/>
            <person name="Han C."/>
            <person name="Detter J.C."/>
            <person name="Bruce D."/>
            <person name="Goodwin L."/>
            <person name="Pitluck S."/>
            <person name="Pati A."/>
            <person name="Liolios K."/>
            <person name="Ivanova N."/>
            <person name="Mavromatis K."/>
            <person name="Mikhailova N."/>
            <person name="Chen A."/>
            <person name="Palaniappan K."/>
            <person name="Land M."/>
            <person name="Hauser L."/>
            <person name="Chang Y.J."/>
            <person name="Jeffries C.D."/>
            <person name="Brettin T."/>
            <person name="Goker M."/>
            <person name="Beck B."/>
            <person name="Bristow J."/>
            <person name="Eisen J.A."/>
            <person name="Markowitz V."/>
            <person name="Hugenholtz P."/>
            <person name="Kyrpides N.C."/>
            <person name="Klenk H.P."/>
            <person name="Chen F."/>
        </authorList>
    </citation>
    <scope>NUCLEOTIDE SEQUENCE [LARGE SCALE GENOMIC DNA]</scope>
    <source>
        <strain evidence="3">ATCC 33386 / NCTC 11300</strain>
    </source>
</reference>
<evidence type="ECO:0000256" key="1">
    <source>
        <dbReference type="SAM" id="MobiDB-lite"/>
    </source>
</evidence>
<accession>D1AGW6</accession>
<reference evidence="3" key="1">
    <citation type="submission" date="2009-09" db="EMBL/GenBank/DDBJ databases">
        <title>The complete chromosome of Sebaldella termitidis ATCC 33386.</title>
        <authorList>
            <consortium name="US DOE Joint Genome Institute (JGI-PGF)"/>
            <person name="Lucas S."/>
            <person name="Copeland A."/>
            <person name="Lapidus A."/>
            <person name="Glavina del Rio T."/>
            <person name="Dalin E."/>
            <person name="Tice H."/>
            <person name="Bruce D."/>
            <person name="Goodwin L."/>
            <person name="Pitluck S."/>
            <person name="Kyrpides N."/>
            <person name="Mavromatis K."/>
            <person name="Ivanova N."/>
            <person name="Mikhailova N."/>
            <person name="Sims D."/>
            <person name="Meincke L."/>
            <person name="Brettin T."/>
            <person name="Detter J.C."/>
            <person name="Han C."/>
            <person name="Larimer F."/>
            <person name="Land M."/>
            <person name="Hauser L."/>
            <person name="Markowitz V."/>
            <person name="Cheng J.F."/>
            <person name="Hugenholtz P."/>
            <person name="Woyke T."/>
            <person name="Wu D."/>
            <person name="Eisen J.A."/>
        </authorList>
    </citation>
    <scope>NUCLEOTIDE SEQUENCE [LARGE SCALE GENOMIC DNA]</scope>
    <source>
        <strain evidence="3">ATCC 33386 / NCTC 11300</strain>
    </source>
</reference>
<dbReference type="PROSITE" id="PS51257">
    <property type="entry name" value="PROKAR_LIPOPROTEIN"/>
    <property type="match status" value="1"/>
</dbReference>
<name>D1AGW6_SEBTE</name>
<evidence type="ECO:0008006" key="4">
    <source>
        <dbReference type="Google" id="ProtNLM"/>
    </source>
</evidence>
<proteinExistence type="predicted"/>
<feature type="region of interest" description="Disordered" evidence="1">
    <location>
        <begin position="19"/>
        <end position="46"/>
    </location>
</feature>